<feature type="non-terminal residue" evidence="3">
    <location>
        <position position="1"/>
    </location>
</feature>
<evidence type="ECO:0000256" key="2">
    <source>
        <dbReference type="SAM" id="SignalP"/>
    </source>
</evidence>
<proteinExistence type="predicted"/>
<evidence type="ECO:0000313" key="4">
    <source>
        <dbReference type="Proteomes" id="UP001381693"/>
    </source>
</evidence>
<keyword evidence="2" id="KW-0732">Signal</keyword>
<feature type="region of interest" description="Disordered" evidence="1">
    <location>
        <begin position="275"/>
        <end position="339"/>
    </location>
</feature>
<accession>A0AAN8WM37</accession>
<feature type="signal peptide" evidence="2">
    <location>
        <begin position="1"/>
        <end position="23"/>
    </location>
</feature>
<dbReference type="Proteomes" id="UP001381693">
    <property type="component" value="Unassembled WGS sequence"/>
</dbReference>
<keyword evidence="4" id="KW-1185">Reference proteome</keyword>
<name>A0AAN8WM37_HALRR</name>
<feature type="region of interest" description="Disordered" evidence="1">
    <location>
        <begin position="435"/>
        <end position="454"/>
    </location>
</feature>
<reference evidence="3 4" key="1">
    <citation type="submission" date="2023-11" db="EMBL/GenBank/DDBJ databases">
        <title>Halocaridina rubra genome assembly.</title>
        <authorList>
            <person name="Smith C."/>
        </authorList>
    </citation>
    <scope>NUCLEOTIDE SEQUENCE [LARGE SCALE GENOMIC DNA]</scope>
    <source>
        <strain evidence="3">EP-1</strain>
        <tissue evidence="3">Whole</tissue>
    </source>
</reference>
<organism evidence="3 4">
    <name type="scientific">Halocaridina rubra</name>
    <name type="common">Hawaiian red shrimp</name>
    <dbReference type="NCBI Taxonomy" id="373956"/>
    <lineage>
        <taxon>Eukaryota</taxon>
        <taxon>Metazoa</taxon>
        <taxon>Ecdysozoa</taxon>
        <taxon>Arthropoda</taxon>
        <taxon>Crustacea</taxon>
        <taxon>Multicrustacea</taxon>
        <taxon>Malacostraca</taxon>
        <taxon>Eumalacostraca</taxon>
        <taxon>Eucarida</taxon>
        <taxon>Decapoda</taxon>
        <taxon>Pleocyemata</taxon>
        <taxon>Caridea</taxon>
        <taxon>Atyoidea</taxon>
        <taxon>Atyidae</taxon>
        <taxon>Halocaridina</taxon>
    </lineage>
</organism>
<protein>
    <submittedName>
        <fullName evidence="3">Uncharacterized protein</fullName>
    </submittedName>
</protein>
<sequence length="1142" mass="126682">VLIMSIIGISFAVMLLGSSMGTAQNSQGLSLIKNKKEDIPKETTMINIYPKDASRSNSKIGRSNGFCDAIETAEARRHCRDLLSRGIISQEFLAAFEGYDERRFRQSSPIRTAPSYINNGNAVHIEGGFHTSLPQHVYPPNPQGSVLQYENNPTVHQGIPVQQSPLVSFNLHSSPHFHESPVPDELRPVSNQPKQEETILPINTKLLVNTTDIPTIVQTLNQQTKTEFSDAGNSSNESMAQEPQVTSQKTQVPMPSIMKQNNQTSIHDPFLTKASTLPTTLSTSTNDLTRSTLPTAQNHSPSTTQNYGPSTTLSSTTMQEQSYITPDSATATQEPTTPSSFLNTTTEKINYHYLIHSSPLTESQSIALLKSQTSVNHVVKGAETADRGAETALPTQNNVNIKAPSGSTVSAHQHQIDMADILTNLQILTILMNPSHKEESSTQPSKGTAEQERKFSSSIYSPYLSQARSKSNIIRSLPNYANQYSFLTSPQIYSPLTSLMAQSNSNIHHRTSQINTTSESTNYIPEGNFNRQKINSQNVLNILQQADLLTYYSQLLGNSSRRPNTVSTVSTAAIQPIFNNPEQENTNIQKIFNNWHQNRNKNYLHTTQPKDISNYHEVPLASIIQSQPFEKTKYTPTRIDTNVPYIPALHSSSIEGFTTLEPLPPAPPLTSDTFVEDFSLPSIPFPVRSAGGGGSSYESIQQCLKNTACALFLAGIVATGTTAALAIPVLTPLFGAGFLGRRRKREIQYFILKPEDSAQFIDDYIHYANGIHIHGLPKETKCMYDIIKHPKKEHSKYVLGNLFTYLIQNKDKLLNITVHEIATHYNIPIPEPIVSIIKNNSKPDSVYLLNNTISQGSNTGVLRDANSSESIIKYNGNLEETTDKNTAHLHLPNINYKSNNARISPAEVGIIVNINNPSTQPQETDSSEVPSPQHINVLNENKYENIEEPGHEPGHLFDTPQLYPLDAFRPTPLPILYFSDDTAHDRLAALFHDSTMSSTGFLRYNNPQTEKIPTIQHSVQPSANIGESSMDNGSTDEPNILQAIHDNEGHRTDYMTLPLTSNTNSGTSQAFKVSPKFHLHQDHLHKIQDDVFNQVLIQKYGKVLNFYKILCQVLRDPRIPQSSITTFIAQRCLLFAHAGLIT</sequence>
<gene>
    <name evidence="3" type="ORF">SK128_000292</name>
</gene>
<dbReference type="EMBL" id="JAXCGZ010021163">
    <property type="protein sequence ID" value="KAK7057034.1"/>
    <property type="molecule type" value="Genomic_DNA"/>
</dbReference>
<comment type="caution">
    <text evidence="3">The sequence shown here is derived from an EMBL/GenBank/DDBJ whole genome shotgun (WGS) entry which is preliminary data.</text>
</comment>
<evidence type="ECO:0000313" key="3">
    <source>
        <dbReference type="EMBL" id="KAK7057034.1"/>
    </source>
</evidence>
<feature type="chain" id="PRO_5042937494" evidence="2">
    <location>
        <begin position="24"/>
        <end position="1142"/>
    </location>
</feature>
<feature type="compositionally biased region" description="Polar residues" evidence="1">
    <location>
        <begin position="294"/>
        <end position="339"/>
    </location>
</feature>
<feature type="region of interest" description="Disordered" evidence="1">
    <location>
        <begin position="224"/>
        <end position="254"/>
    </location>
</feature>
<feature type="compositionally biased region" description="Low complexity" evidence="1">
    <location>
        <begin position="275"/>
        <end position="293"/>
    </location>
</feature>
<dbReference type="AlphaFoldDB" id="A0AAN8WM37"/>
<evidence type="ECO:0000256" key="1">
    <source>
        <dbReference type="SAM" id="MobiDB-lite"/>
    </source>
</evidence>